<proteinExistence type="predicted"/>
<keyword evidence="5" id="KW-1185">Reference proteome</keyword>
<dbReference type="Gene3D" id="3.20.20.370">
    <property type="entry name" value="Glycoside hydrolase/deacetylase"/>
    <property type="match status" value="1"/>
</dbReference>
<feature type="domain" description="NodB homology" evidence="3">
    <location>
        <begin position="87"/>
        <end position="354"/>
    </location>
</feature>
<accession>A0ABW3WAQ2</accession>
<dbReference type="Proteomes" id="UP001597158">
    <property type="component" value="Unassembled WGS sequence"/>
</dbReference>
<name>A0ABW3WAQ2_9RHOO</name>
<dbReference type="PANTHER" id="PTHR34216:SF3">
    <property type="entry name" value="POLY-BETA-1,6-N-ACETYL-D-GLUCOSAMINE N-DEACETYLASE"/>
    <property type="match status" value="1"/>
</dbReference>
<keyword evidence="4" id="KW-0378">Hydrolase</keyword>
<gene>
    <name evidence="4" type="ORF">ACFQ4M_05010</name>
</gene>
<dbReference type="SUPFAM" id="SSF88713">
    <property type="entry name" value="Glycoside hydrolase/deacetylase"/>
    <property type="match status" value="1"/>
</dbReference>
<dbReference type="InterPro" id="IPR011330">
    <property type="entry name" value="Glyco_hydro/deAcase_b/a-brl"/>
</dbReference>
<dbReference type="PROSITE" id="PS51677">
    <property type="entry name" value="NODB"/>
    <property type="match status" value="1"/>
</dbReference>
<evidence type="ECO:0000313" key="5">
    <source>
        <dbReference type="Proteomes" id="UP001597158"/>
    </source>
</evidence>
<sequence>MVLKPLFLRLAKGLGLFALSRMLTRGQLRILCYHGIWLGGEPHYGDCLFMSADRFRKRMALLARCGYRVIPLRQACDDLANRRVRTRDVVITIDDGWVGTYLHMLPVLEQHGYPASLYLTTRDVVDQEPVIYVLATFLASRAIHPPDLRRLFPDQTLPHPSTQQLSRAIAARIRSQPTAEARRAETLRIADLLGIDLDNLEARRVFMLMKPGEVRDAHERGLDIQLHTHSHRMHGFNPDRLRQELERNRDVLGQILGKAPAQLNHFCYPSGLYRPELFPVLASSGIQSATTTEFGLNPPGTSPYALKRILDNESLSDIEFEARLSGFWSLLSALRSRLGQIVRTVGALKRDTIA</sequence>
<dbReference type="EC" id="3.-.-.-" evidence="4"/>
<dbReference type="Pfam" id="PF01522">
    <property type="entry name" value="Polysacc_deac_1"/>
    <property type="match status" value="1"/>
</dbReference>
<dbReference type="InterPro" id="IPR002509">
    <property type="entry name" value="NODB_dom"/>
</dbReference>
<comment type="subcellular location">
    <subcellularLocation>
        <location evidence="1">Secreted</location>
    </subcellularLocation>
</comment>
<evidence type="ECO:0000256" key="2">
    <source>
        <dbReference type="ARBA" id="ARBA00022729"/>
    </source>
</evidence>
<evidence type="ECO:0000313" key="4">
    <source>
        <dbReference type="EMBL" id="MFD1262934.1"/>
    </source>
</evidence>
<evidence type="ECO:0000256" key="1">
    <source>
        <dbReference type="ARBA" id="ARBA00004613"/>
    </source>
</evidence>
<keyword evidence="2" id="KW-0732">Signal</keyword>
<reference evidence="5" key="1">
    <citation type="journal article" date="2019" name="Int. J. Syst. Evol. Microbiol.">
        <title>The Global Catalogue of Microorganisms (GCM) 10K type strain sequencing project: providing services to taxonomists for standard genome sequencing and annotation.</title>
        <authorList>
            <consortium name="The Broad Institute Genomics Platform"/>
            <consortium name="The Broad Institute Genome Sequencing Center for Infectious Disease"/>
            <person name="Wu L."/>
            <person name="Ma J."/>
        </authorList>
    </citation>
    <scope>NUCLEOTIDE SEQUENCE [LARGE SCALE GENOMIC DNA]</scope>
    <source>
        <strain evidence="5">CCUG 48884</strain>
    </source>
</reference>
<dbReference type="GO" id="GO:0016787">
    <property type="term" value="F:hydrolase activity"/>
    <property type="evidence" value="ECO:0007669"/>
    <property type="project" value="UniProtKB-KW"/>
</dbReference>
<organism evidence="4 5">
    <name type="scientific">Thauera mechernichensis</name>
    <dbReference type="NCBI Taxonomy" id="82788"/>
    <lineage>
        <taxon>Bacteria</taxon>
        <taxon>Pseudomonadati</taxon>
        <taxon>Pseudomonadota</taxon>
        <taxon>Betaproteobacteria</taxon>
        <taxon>Rhodocyclales</taxon>
        <taxon>Zoogloeaceae</taxon>
        <taxon>Thauera</taxon>
    </lineage>
</organism>
<dbReference type="RefSeq" id="WP_277834109.1">
    <property type="nucleotide sequence ID" value="NZ_JARQZE010000011.1"/>
</dbReference>
<dbReference type="CDD" id="cd10918">
    <property type="entry name" value="CE4_NodB_like_5s_6s"/>
    <property type="match status" value="1"/>
</dbReference>
<dbReference type="InterPro" id="IPR051398">
    <property type="entry name" value="Polysacch_Deacetylase"/>
</dbReference>
<comment type="caution">
    <text evidence="4">The sequence shown here is derived from an EMBL/GenBank/DDBJ whole genome shotgun (WGS) entry which is preliminary data.</text>
</comment>
<evidence type="ECO:0000259" key="3">
    <source>
        <dbReference type="PROSITE" id="PS51677"/>
    </source>
</evidence>
<dbReference type="PANTHER" id="PTHR34216">
    <property type="match status" value="1"/>
</dbReference>
<dbReference type="EMBL" id="JBHTMC010000009">
    <property type="protein sequence ID" value="MFD1262934.1"/>
    <property type="molecule type" value="Genomic_DNA"/>
</dbReference>
<protein>
    <submittedName>
        <fullName evidence="4">Polysaccharide deacetylase family protein</fullName>
        <ecNumber evidence="4">3.-.-.-</ecNumber>
    </submittedName>
</protein>